<dbReference type="NCBIfam" id="NF008570">
    <property type="entry name" value="PRK11522.1"/>
    <property type="match status" value="1"/>
</dbReference>
<dbReference type="InterPro" id="IPR015422">
    <property type="entry name" value="PyrdxlP-dep_Trfase_small"/>
</dbReference>
<dbReference type="EC" id="2.6.1.82" evidence="4"/>
<sequence length="456" mass="49986">MAEKQQVIKDLERVISLIETDSDQIPEEEKKKMVSETLDHFDNYVSPGWLKYRKSVSSDSENGAVLEWQDEGAYCYGLNGEKFIDCLGGFGIYTCGHRNPAILDVVKAQLDHQALHSQELLDPLRGYLAKAVADITPGDLQYCFFTNGGAEAVEMSLKLARIATGGRWFISTVGAFHGKSMGAVSMGGKSTYRIPYIPMVQQVQHVEYGNAEDIRKAIRNLQAVGEKVAAVILEPIQGEAGVIVPPEGYLTEVRKICDETGVALIFDEIQTGMGRTGTMWRCEAEGVVPDIMTFGKAFGGGIMPITGIICKPKMWVQDLIDNPWLLGSPTFGGNPVCCSAAIATIKYMLENDIPGVCREKGKMLKAGLQQLAEKYPEVIQEVRGVGLMLAVEFNTCELGYECAKGLFARRVMTAGTLVNAKTIRFEPTAVISEQDIRDVISRMDEALADTKKTFGL</sequence>
<accession>A0A9D1NUP2</accession>
<evidence type="ECO:0000256" key="2">
    <source>
        <dbReference type="ARBA" id="ARBA00022898"/>
    </source>
</evidence>
<evidence type="ECO:0000256" key="1">
    <source>
        <dbReference type="ARBA" id="ARBA00001933"/>
    </source>
</evidence>
<dbReference type="PROSITE" id="PS00600">
    <property type="entry name" value="AA_TRANSFER_CLASS_3"/>
    <property type="match status" value="1"/>
</dbReference>
<dbReference type="PIRSF" id="PIRSF000521">
    <property type="entry name" value="Transaminase_4ab_Lys_Orn"/>
    <property type="match status" value="1"/>
</dbReference>
<dbReference type="SUPFAM" id="SSF53383">
    <property type="entry name" value="PLP-dependent transferases"/>
    <property type="match status" value="1"/>
</dbReference>
<evidence type="ECO:0000256" key="3">
    <source>
        <dbReference type="RuleBase" id="RU003560"/>
    </source>
</evidence>
<dbReference type="Pfam" id="PF00202">
    <property type="entry name" value="Aminotran_3"/>
    <property type="match status" value="1"/>
</dbReference>
<dbReference type="InterPro" id="IPR050103">
    <property type="entry name" value="Class-III_PLP-dep_AT"/>
</dbReference>
<dbReference type="InterPro" id="IPR015424">
    <property type="entry name" value="PyrdxlP-dep_Trfase"/>
</dbReference>
<dbReference type="EMBL" id="DVON01000185">
    <property type="protein sequence ID" value="HIV13217.1"/>
    <property type="molecule type" value="Genomic_DNA"/>
</dbReference>
<dbReference type="GO" id="GO:0033094">
    <property type="term" value="F:putrescine--2-oxoglutarate transaminase activity"/>
    <property type="evidence" value="ECO:0007669"/>
    <property type="project" value="UniProtKB-EC"/>
</dbReference>
<dbReference type="FunFam" id="3.40.640.10:FF:000004">
    <property type="entry name" value="Acetylornithine aminotransferase"/>
    <property type="match status" value="1"/>
</dbReference>
<keyword evidence="4" id="KW-0808">Transferase</keyword>
<dbReference type="Gene3D" id="3.90.1150.10">
    <property type="entry name" value="Aspartate Aminotransferase, domain 1"/>
    <property type="match status" value="1"/>
</dbReference>
<evidence type="ECO:0000313" key="5">
    <source>
        <dbReference type="Proteomes" id="UP000886723"/>
    </source>
</evidence>
<name>A0A9D1NUP2_9FIRM</name>
<comment type="similarity">
    <text evidence="3">Belongs to the class-III pyridoxal-phosphate-dependent aminotransferase family.</text>
</comment>
<dbReference type="PANTHER" id="PTHR11986:SF112">
    <property type="entry name" value="PUTRESCINE AMINOTRANSFERASE"/>
    <property type="match status" value="1"/>
</dbReference>
<dbReference type="AlphaFoldDB" id="A0A9D1NUP2"/>
<dbReference type="CDD" id="cd00610">
    <property type="entry name" value="OAT_like"/>
    <property type="match status" value="1"/>
</dbReference>
<dbReference type="Proteomes" id="UP000886723">
    <property type="component" value="Unassembled WGS sequence"/>
</dbReference>
<dbReference type="InterPro" id="IPR005814">
    <property type="entry name" value="Aminotrans_3"/>
</dbReference>
<comment type="caution">
    <text evidence="4">The sequence shown here is derived from an EMBL/GenBank/DDBJ whole genome shotgun (WGS) entry which is preliminary data.</text>
</comment>
<proteinExistence type="inferred from homology"/>
<reference evidence="4" key="1">
    <citation type="submission" date="2020-10" db="EMBL/GenBank/DDBJ databases">
        <authorList>
            <person name="Gilroy R."/>
        </authorList>
    </citation>
    <scope>NUCLEOTIDE SEQUENCE</scope>
    <source>
        <strain evidence="4">ChiBcec2-4451</strain>
    </source>
</reference>
<comment type="cofactor">
    <cofactor evidence="1">
        <name>pyridoxal 5'-phosphate</name>
        <dbReference type="ChEBI" id="CHEBI:597326"/>
    </cofactor>
</comment>
<gene>
    <name evidence="4" type="ORF">IAA63_08790</name>
</gene>
<dbReference type="Gene3D" id="3.40.640.10">
    <property type="entry name" value="Type I PLP-dependent aspartate aminotransferase-like (Major domain)"/>
    <property type="match status" value="1"/>
</dbReference>
<dbReference type="InterPro" id="IPR049704">
    <property type="entry name" value="Aminotrans_3_PPA_site"/>
</dbReference>
<dbReference type="GO" id="GO:0009447">
    <property type="term" value="P:putrescine catabolic process"/>
    <property type="evidence" value="ECO:0007669"/>
    <property type="project" value="TreeGrafter"/>
</dbReference>
<reference evidence="4" key="2">
    <citation type="journal article" date="2021" name="PeerJ">
        <title>Extensive microbial diversity within the chicken gut microbiome revealed by metagenomics and culture.</title>
        <authorList>
            <person name="Gilroy R."/>
            <person name="Ravi A."/>
            <person name="Getino M."/>
            <person name="Pursley I."/>
            <person name="Horton D.L."/>
            <person name="Alikhan N.F."/>
            <person name="Baker D."/>
            <person name="Gharbi K."/>
            <person name="Hall N."/>
            <person name="Watson M."/>
            <person name="Adriaenssens E.M."/>
            <person name="Foster-Nyarko E."/>
            <person name="Jarju S."/>
            <person name="Secka A."/>
            <person name="Antonio M."/>
            <person name="Oren A."/>
            <person name="Chaudhuri R.R."/>
            <person name="La Ragione R."/>
            <person name="Hildebrand F."/>
            <person name="Pallen M.J."/>
        </authorList>
    </citation>
    <scope>NUCLEOTIDE SEQUENCE</scope>
    <source>
        <strain evidence="4">ChiBcec2-4451</strain>
    </source>
</reference>
<dbReference type="PANTHER" id="PTHR11986">
    <property type="entry name" value="AMINOTRANSFERASE CLASS III"/>
    <property type="match status" value="1"/>
</dbReference>
<keyword evidence="2 3" id="KW-0663">Pyridoxal phosphate</keyword>
<keyword evidence="4" id="KW-0032">Aminotransferase</keyword>
<organism evidence="4 5">
    <name type="scientific">Candidatus Pullilachnospira stercoravium</name>
    <dbReference type="NCBI Taxonomy" id="2840913"/>
    <lineage>
        <taxon>Bacteria</taxon>
        <taxon>Bacillati</taxon>
        <taxon>Bacillota</taxon>
        <taxon>Clostridia</taxon>
        <taxon>Lachnospirales</taxon>
        <taxon>Lachnospiraceae</taxon>
        <taxon>Lachnospiraceae incertae sedis</taxon>
        <taxon>Candidatus Pullilachnospira</taxon>
    </lineage>
</organism>
<dbReference type="GO" id="GO:0042802">
    <property type="term" value="F:identical protein binding"/>
    <property type="evidence" value="ECO:0007669"/>
    <property type="project" value="TreeGrafter"/>
</dbReference>
<protein>
    <submittedName>
        <fullName evidence="4">Putrescine aminotransferase</fullName>
        <ecNumber evidence="4">2.6.1.82</ecNumber>
    </submittedName>
</protein>
<evidence type="ECO:0000313" key="4">
    <source>
        <dbReference type="EMBL" id="HIV13217.1"/>
    </source>
</evidence>
<dbReference type="InterPro" id="IPR015421">
    <property type="entry name" value="PyrdxlP-dep_Trfase_major"/>
</dbReference>
<dbReference type="GO" id="GO:0030170">
    <property type="term" value="F:pyridoxal phosphate binding"/>
    <property type="evidence" value="ECO:0007669"/>
    <property type="project" value="InterPro"/>
</dbReference>